<comment type="caution">
    <text evidence="2">The sequence shown here is derived from an EMBL/GenBank/DDBJ whole genome shotgun (WGS) entry which is preliminary data.</text>
</comment>
<gene>
    <name evidence="2" type="ORF">FRX31_027423</name>
</gene>
<evidence type="ECO:0000256" key="1">
    <source>
        <dbReference type="SAM" id="SignalP"/>
    </source>
</evidence>
<proteinExistence type="predicted"/>
<name>A0A7J6VFJ7_THATH</name>
<keyword evidence="3" id="KW-1185">Reference proteome</keyword>
<feature type="chain" id="PRO_5029695510" evidence="1">
    <location>
        <begin position="25"/>
        <end position="77"/>
    </location>
</feature>
<evidence type="ECO:0000313" key="2">
    <source>
        <dbReference type="EMBL" id="KAF5182990.1"/>
    </source>
</evidence>
<reference evidence="2 3" key="1">
    <citation type="submission" date="2020-06" db="EMBL/GenBank/DDBJ databases">
        <title>Transcriptomic and genomic resources for Thalictrum thalictroides and T. hernandezii: Facilitating candidate gene discovery in an emerging model plant lineage.</title>
        <authorList>
            <person name="Arias T."/>
            <person name="Riano-Pachon D.M."/>
            <person name="Di Stilio V.S."/>
        </authorList>
    </citation>
    <scope>NUCLEOTIDE SEQUENCE [LARGE SCALE GENOMIC DNA]</scope>
    <source>
        <strain evidence="3">cv. WT478/WT964</strain>
        <tissue evidence="2">Leaves</tissue>
    </source>
</reference>
<dbReference type="Proteomes" id="UP000554482">
    <property type="component" value="Unassembled WGS sequence"/>
</dbReference>
<protein>
    <submittedName>
        <fullName evidence="2">Uncharacterized protein</fullName>
    </submittedName>
</protein>
<organism evidence="2 3">
    <name type="scientific">Thalictrum thalictroides</name>
    <name type="common">Rue-anemone</name>
    <name type="synonym">Anemone thalictroides</name>
    <dbReference type="NCBI Taxonomy" id="46969"/>
    <lineage>
        <taxon>Eukaryota</taxon>
        <taxon>Viridiplantae</taxon>
        <taxon>Streptophyta</taxon>
        <taxon>Embryophyta</taxon>
        <taxon>Tracheophyta</taxon>
        <taxon>Spermatophyta</taxon>
        <taxon>Magnoliopsida</taxon>
        <taxon>Ranunculales</taxon>
        <taxon>Ranunculaceae</taxon>
        <taxon>Thalictroideae</taxon>
        <taxon>Thalictrum</taxon>
    </lineage>
</organism>
<dbReference type="AlphaFoldDB" id="A0A7J6VFJ7"/>
<feature type="signal peptide" evidence="1">
    <location>
        <begin position="1"/>
        <end position="24"/>
    </location>
</feature>
<sequence>MKVVDFHIMILSCFALYFVENVLAGMNSGGGIQEGCNLVTTRIIKEEEFDTGKLVQSMKAAAWSWLTTREISFLDSF</sequence>
<evidence type="ECO:0000313" key="3">
    <source>
        <dbReference type="Proteomes" id="UP000554482"/>
    </source>
</evidence>
<accession>A0A7J6VFJ7</accession>
<keyword evidence="1" id="KW-0732">Signal</keyword>
<dbReference type="EMBL" id="JABWDY010034042">
    <property type="protein sequence ID" value="KAF5182990.1"/>
    <property type="molecule type" value="Genomic_DNA"/>
</dbReference>